<evidence type="ECO:0000256" key="1">
    <source>
        <dbReference type="SAM" id="SignalP"/>
    </source>
</evidence>
<gene>
    <name evidence="2" type="ORF">FHS57_000276</name>
</gene>
<feature type="signal peptide" evidence="1">
    <location>
        <begin position="1"/>
        <end position="21"/>
    </location>
</feature>
<accession>A0A7W6ENB3</accession>
<comment type="caution">
    <text evidence="2">The sequence shown here is derived from an EMBL/GenBank/DDBJ whole genome shotgun (WGS) entry which is preliminary data.</text>
</comment>
<feature type="chain" id="PRO_5030835977" description="DUF4402 domain-containing protein" evidence="1">
    <location>
        <begin position="22"/>
        <end position="187"/>
    </location>
</feature>
<reference evidence="2 3" key="1">
    <citation type="submission" date="2020-08" db="EMBL/GenBank/DDBJ databases">
        <title>Genomic Encyclopedia of Type Strains, Phase IV (KMG-IV): sequencing the most valuable type-strain genomes for metagenomic binning, comparative biology and taxonomic classification.</title>
        <authorList>
            <person name="Goeker M."/>
        </authorList>
    </citation>
    <scope>NUCLEOTIDE SEQUENCE [LARGE SCALE GENOMIC DNA]</scope>
    <source>
        <strain evidence="2 3">DSM 17976</strain>
    </source>
</reference>
<keyword evidence="3" id="KW-1185">Reference proteome</keyword>
<proteinExistence type="predicted"/>
<sequence>MFKKLFAIAALVSIGSGALYAQAPNNTKNHNVTITVPDVALLKIEGADPTLAVVAPTVAGDPVSVTGVTNSDKSLQYSSTVATSGGDMARTITAAITAGTVPSGFDLKVSAVIASGGDGAKGTAIGTPFALTGTAQNIVTAIGSCYTGTAAGNGAVLTYALAFKGAYADIRYNASDVITVTYTLSDN</sequence>
<evidence type="ECO:0000313" key="3">
    <source>
        <dbReference type="Proteomes" id="UP000541352"/>
    </source>
</evidence>
<evidence type="ECO:0008006" key="4">
    <source>
        <dbReference type="Google" id="ProtNLM"/>
    </source>
</evidence>
<dbReference type="RefSeq" id="WP_183971066.1">
    <property type="nucleotide sequence ID" value="NZ_JACIBY010000001.1"/>
</dbReference>
<protein>
    <recommendedName>
        <fullName evidence="4">DUF4402 domain-containing protein</fullName>
    </recommendedName>
</protein>
<evidence type="ECO:0000313" key="2">
    <source>
        <dbReference type="EMBL" id="MBB3836294.1"/>
    </source>
</evidence>
<keyword evidence="1" id="KW-0732">Signal</keyword>
<dbReference type="EMBL" id="JACIBY010000001">
    <property type="protein sequence ID" value="MBB3836294.1"/>
    <property type="molecule type" value="Genomic_DNA"/>
</dbReference>
<organism evidence="2 3">
    <name type="scientific">Runella defluvii</name>
    <dbReference type="NCBI Taxonomy" id="370973"/>
    <lineage>
        <taxon>Bacteria</taxon>
        <taxon>Pseudomonadati</taxon>
        <taxon>Bacteroidota</taxon>
        <taxon>Cytophagia</taxon>
        <taxon>Cytophagales</taxon>
        <taxon>Spirosomataceae</taxon>
        <taxon>Runella</taxon>
    </lineage>
</organism>
<dbReference type="Proteomes" id="UP000541352">
    <property type="component" value="Unassembled WGS sequence"/>
</dbReference>
<name>A0A7W6ENB3_9BACT</name>
<dbReference type="AlphaFoldDB" id="A0A7W6ENB3"/>